<dbReference type="GO" id="GO:0061061">
    <property type="term" value="P:muscle structure development"/>
    <property type="evidence" value="ECO:0007669"/>
    <property type="project" value="TreeGrafter"/>
</dbReference>
<dbReference type="GO" id="GO:0055120">
    <property type="term" value="C:striated muscle dense body"/>
    <property type="evidence" value="ECO:0007669"/>
    <property type="project" value="UniProtKB-ARBA"/>
</dbReference>
<keyword evidence="8" id="KW-1185">Reference proteome</keyword>
<dbReference type="GO" id="GO:0003779">
    <property type="term" value="F:actin binding"/>
    <property type="evidence" value="ECO:0007669"/>
    <property type="project" value="TreeGrafter"/>
</dbReference>
<dbReference type="GO" id="GO:0051371">
    <property type="term" value="F:muscle alpha-actinin binding"/>
    <property type="evidence" value="ECO:0007669"/>
    <property type="project" value="TreeGrafter"/>
</dbReference>
<dbReference type="Gene3D" id="2.10.110.10">
    <property type="entry name" value="Cysteine Rich Protein"/>
    <property type="match status" value="1"/>
</dbReference>
<organism evidence="7 8">
    <name type="scientific">Bursaphelenchus okinawaensis</name>
    <dbReference type="NCBI Taxonomy" id="465554"/>
    <lineage>
        <taxon>Eukaryota</taxon>
        <taxon>Metazoa</taxon>
        <taxon>Ecdysozoa</taxon>
        <taxon>Nematoda</taxon>
        <taxon>Chromadorea</taxon>
        <taxon>Rhabditida</taxon>
        <taxon>Tylenchina</taxon>
        <taxon>Tylenchomorpha</taxon>
        <taxon>Aphelenchoidea</taxon>
        <taxon>Aphelenchoididae</taxon>
        <taxon>Bursaphelenchus</taxon>
    </lineage>
</organism>
<reference evidence="7" key="1">
    <citation type="submission" date="2020-09" db="EMBL/GenBank/DDBJ databases">
        <authorList>
            <person name="Kikuchi T."/>
        </authorList>
    </citation>
    <scope>NUCLEOTIDE SEQUENCE</scope>
    <source>
        <strain evidence="7">SH1</strain>
    </source>
</reference>
<protein>
    <recommendedName>
        <fullName evidence="6">LIM zinc-binding domain-containing protein</fullName>
    </recommendedName>
</protein>
<evidence type="ECO:0000256" key="4">
    <source>
        <dbReference type="ARBA" id="ARBA00037833"/>
    </source>
</evidence>
<comment type="caution">
    <text evidence="7">The sequence shown here is derived from an EMBL/GenBank/DDBJ whole genome shotgun (WGS) entry which is preliminary data.</text>
</comment>
<dbReference type="Pfam" id="PF00412">
    <property type="entry name" value="LIM"/>
    <property type="match status" value="1"/>
</dbReference>
<dbReference type="GO" id="GO:0005912">
    <property type="term" value="C:adherens junction"/>
    <property type="evidence" value="ECO:0007669"/>
    <property type="project" value="TreeGrafter"/>
</dbReference>
<dbReference type="Proteomes" id="UP000614601">
    <property type="component" value="Unassembled WGS sequence"/>
</dbReference>
<sequence>MPGPTRNRRGREERSERERRALRAVGSRPRGFVFQLLLFACSVMFRSYAEHYFLEEKMVEVSRRSESRTSRVSAPGEHADAVHNTLTALETDIKKTTEIIRRKHEEQLMEKKTFQSEMEVNGRISVDPNDDWLKLRLKSVSTDDLKNELGKVKTDQRQNAVVDTLAALVYDVNATAEVLRRGSQKPKKGKLTEEIEYKLRLTPAPDDDTLYHHEDIPQDEEPEDDYILEHRKKDYGVEGSESLTSSMKRRARSTTPRKVINVDGYTPSGPAPICAYCSEEIEGAILTALAPNATQAQKFHPFHFMCCYCQKALNLRGTFREHEKRPYCHECFYKLYNGLLYEPDVNQTKIEKLI</sequence>
<dbReference type="GO" id="GO:0030036">
    <property type="term" value="P:actin cytoskeleton organization"/>
    <property type="evidence" value="ECO:0007669"/>
    <property type="project" value="TreeGrafter"/>
</dbReference>
<dbReference type="GO" id="GO:0031430">
    <property type="term" value="C:M band"/>
    <property type="evidence" value="ECO:0007669"/>
    <property type="project" value="UniProtKB-SubCell"/>
</dbReference>
<dbReference type="SMART" id="SM00132">
    <property type="entry name" value="LIM"/>
    <property type="match status" value="1"/>
</dbReference>
<dbReference type="FunFam" id="2.10.110.10:FF:000009">
    <property type="entry name" value="Paxillin isoform 1"/>
    <property type="match status" value="1"/>
</dbReference>
<keyword evidence="2 5" id="KW-0862">Zinc</keyword>
<dbReference type="InterPro" id="IPR050604">
    <property type="entry name" value="PDZ-LIM_domain"/>
</dbReference>
<dbReference type="GO" id="GO:0030018">
    <property type="term" value="C:Z disc"/>
    <property type="evidence" value="ECO:0007669"/>
    <property type="project" value="TreeGrafter"/>
</dbReference>
<evidence type="ECO:0000313" key="7">
    <source>
        <dbReference type="EMBL" id="CAD5206419.1"/>
    </source>
</evidence>
<comment type="subcellular location">
    <subcellularLocation>
        <location evidence="4">Cytoplasm</location>
        <location evidence="4">Myofibril</location>
        <location evidence="4">Sarcomere</location>
        <location evidence="4">M line</location>
    </subcellularLocation>
</comment>
<dbReference type="CDD" id="cd09339">
    <property type="entry name" value="LIM4_Paxillin_like"/>
    <property type="match status" value="1"/>
</dbReference>
<evidence type="ECO:0000259" key="6">
    <source>
        <dbReference type="PROSITE" id="PS50023"/>
    </source>
</evidence>
<proteinExistence type="predicted"/>
<evidence type="ECO:0000256" key="5">
    <source>
        <dbReference type="PROSITE-ProRule" id="PRU00125"/>
    </source>
</evidence>
<dbReference type="GO" id="GO:0046872">
    <property type="term" value="F:metal ion binding"/>
    <property type="evidence" value="ECO:0007669"/>
    <property type="project" value="UniProtKB-KW"/>
</dbReference>
<feature type="domain" description="LIM zinc-binding" evidence="6">
    <location>
        <begin position="272"/>
        <end position="338"/>
    </location>
</feature>
<keyword evidence="3 5" id="KW-0440">LIM domain</keyword>
<name>A0A811JT50_9BILA</name>
<gene>
    <name evidence="7" type="ORF">BOKJ2_LOCUS1103</name>
</gene>
<evidence type="ECO:0000256" key="3">
    <source>
        <dbReference type="ARBA" id="ARBA00023038"/>
    </source>
</evidence>
<dbReference type="InterPro" id="IPR001781">
    <property type="entry name" value="Znf_LIM"/>
</dbReference>
<dbReference type="GO" id="GO:0031941">
    <property type="term" value="C:filamentous actin"/>
    <property type="evidence" value="ECO:0007669"/>
    <property type="project" value="TreeGrafter"/>
</dbReference>
<accession>A0A811JT50</accession>
<dbReference type="OrthoDB" id="15567at2759"/>
<evidence type="ECO:0000256" key="1">
    <source>
        <dbReference type="ARBA" id="ARBA00022723"/>
    </source>
</evidence>
<evidence type="ECO:0000313" key="8">
    <source>
        <dbReference type="Proteomes" id="UP000614601"/>
    </source>
</evidence>
<keyword evidence="1 5" id="KW-0479">Metal-binding</keyword>
<dbReference type="PANTHER" id="PTHR24214">
    <property type="entry name" value="PDZ AND LIM DOMAIN PROTEIN ZASP"/>
    <property type="match status" value="1"/>
</dbReference>
<dbReference type="GO" id="GO:0001725">
    <property type="term" value="C:stress fiber"/>
    <property type="evidence" value="ECO:0007669"/>
    <property type="project" value="TreeGrafter"/>
</dbReference>
<dbReference type="AlphaFoldDB" id="A0A811JT50"/>
<evidence type="ECO:0000256" key="2">
    <source>
        <dbReference type="ARBA" id="ARBA00022833"/>
    </source>
</evidence>
<dbReference type="Proteomes" id="UP000783686">
    <property type="component" value="Unassembled WGS sequence"/>
</dbReference>
<dbReference type="PROSITE" id="PS00478">
    <property type="entry name" value="LIM_DOMAIN_1"/>
    <property type="match status" value="1"/>
</dbReference>
<dbReference type="EMBL" id="CAJFCW020000001">
    <property type="protein sequence ID" value="CAG9081698.1"/>
    <property type="molecule type" value="Genomic_DNA"/>
</dbReference>
<dbReference type="EMBL" id="CAJFDH010000001">
    <property type="protein sequence ID" value="CAD5206419.1"/>
    <property type="molecule type" value="Genomic_DNA"/>
</dbReference>
<dbReference type="PANTHER" id="PTHR24214:SF38">
    <property type="entry name" value="PDZ AND LIM DOMAIN PROTEIN ZASP-RELATED"/>
    <property type="match status" value="1"/>
</dbReference>
<dbReference type="PROSITE" id="PS50023">
    <property type="entry name" value="LIM_DOMAIN_2"/>
    <property type="match status" value="1"/>
</dbReference>